<reference evidence="3" key="1">
    <citation type="submission" date="2017-09" db="EMBL/GenBank/DDBJ databases">
        <title>Depth-based differentiation of microbial function through sediment-hosted aquifers and enrichment of novel symbionts in the deep terrestrial subsurface.</title>
        <authorList>
            <person name="Probst A.J."/>
            <person name="Ladd B."/>
            <person name="Jarett J.K."/>
            <person name="Geller-Mcgrath D.E."/>
            <person name="Sieber C.M.K."/>
            <person name="Emerson J.B."/>
            <person name="Anantharaman K."/>
            <person name="Thomas B.C."/>
            <person name="Malmstrom R."/>
            <person name="Stieglmeier M."/>
            <person name="Klingl A."/>
            <person name="Woyke T."/>
            <person name="Ryan C.M."/>
            <person name="Banfield J.F."/>
        </authorList>
    </citation>
    <scope>NUCLEOTIDE SEQUENCE [LARGE SCALE GENOMIC DNA]</scope>
</reference>
<proteinExistence type="predicted"/>
<sequence length="163" mass="18292">MNKLERVFWGVLRIFMGWIFFWAFIDKVWGLGFTTAPEKSWLSGGSPTAGFLSFATKGPFGDIFKSLAGNPIVDWLFMVGLLFIGLCLMLGVGVKLASYSGVAMLLLMYLAGFIPPEHNPVLDDHIIYSVVLLGFPLYNAGRFWGLGEWWQNTTLVRKYKLLA</sequence>
<keyword evidence="1" id="KW-1133">Transmembrane helix</keyword>
<dbReference type="Proteomes" id="UP000229112">
    <property type="component" value="Unassembled WGS sequence"/>
</dbReference>
<evidence type="ECO:0000313" key="3">
    <source>
        <dbReference type="Proteomes" id="UP000229112"/>
    </source>
</evidence>
<keyword evidence="1" id="KW-0472">Membrane</keyword>
<feature type="transmembrane region" description="Helical" evidence="1">
    <location>
        <begin position="126"/>
        <end position="145"/>
    </location>
</feature>
<accession>A0A2M6WJC9</accession>
<comment type="caution">
    <text evidence="2">The sequence shown here is derived from an EMBL/GenBank/DDBJ whole genome shotgun (WGS) entry which is preliminary data.</text>
</comment>
<name>A0A2M6WJC9_9BACT</name>
<organism evidence="2 3">
    <name type="scientific">Candidatus Harrisonbacteria bacterium CG10_big_fil_rev_8_21_14_0_10_38_8</name>
    <dbReference type="NCBI Taxonomy" id="1974582"/>
    <lineage>
        <taxon>Bacteria</taxon>
        <taxon>Candidatus Harrisoniibacteriota</taxon>
    </lineage>
</organism>
<gene>
    <name evidence="2" type="ORF">COU06_02930</name>
</gene>
<feature type="transmembrane region" description="Helical" evidence="1">
    <location>
        <begin position="96"/>
        <end position="114"/>
    </location>
</feature>
<evidence type="ECO:0000313" key="2">
    <source>
        <dbReference type="EMBL" id="PIT92910.1"/>
    </source>
</evidence>
<protein>
    <recommendedName>
        <fullName evidence="4">DoxX family protein</fullName>
    </recommendedName>
</protein>
<feature type="transmembrane region" description="Helical" evidence="1">
    <location>
        <begin position="72"/>
        <end position="91"/>
    </location>
</feature>
<dbReference type="EMBL" id="PFAY01000029">
    <property type="protein sequence ID" value="PIT92910.1"/>
    <property type="molecule type" value="Genomic_DNA"/>
</dbReference>
<dbReference type="AlphaFoldDB" id="A0A2M6WJC9"/>
<feature type="transmembrane region" description="Helical" evidence="1">
    <location>
        <begin position="7"/>
        <end position="25"/>
    </location>
</feature>
<evidence type="ECO:0000256" key="1">
    <source>
        <dbReference type="SAM" id="Phobius"/>
    </source>
</evidence>
<evidence type="ECO:0008006" key="4">
    <source>
        <dbReference type="Google" id="ProtNLM"/>
    </source>
</evidence>
<keyword evidence="1" id="KW-0812">Transmembrane</keyword>